<evidence type="ECO:0008006" key="3">
    <source>
        <dbReference type="Google" id="ProtNLM"/>
    </source>
</evidence>
<dbReference type="Proteomes" id="UP000244173">
    <property type="component" value="Chromosome"/>
</dbReference>
<organism evidence="1 2">
    <name type="scientific">Microvirgula aerodenitrificans</name>
    <dbReference type="NCBI Taxonomy" id="57480"/>
    <lineage>
        <taxon>Bacteria</taxon>
        <taxon>Pseudomonadati</taxon>
        <taxon>Pseudomonadota</taxon>
        <taxon>Betaproteobacteria</taxon>
        <taxon>Neisseriales</taxon>
        <taxon>Aquaspirillaceae</taxon>
        <taxon>Microvirgula</taxon>
    </lineage>
</organism>
<dbReference type="RefSeq" id="WP_107889001.1">
    <property type="nucleotide sequence ID" value="NZ_CP028519.1"/>
</dbReference>
<gene>
    <name evidence="1" type="ORF">DAI18_06960</name>
</gene>
<dbReference type="KEGG" id="maer:DAI18_06960"/>
<dbReference type="OrthoDB" id="5863139at2"/>
<evidence type="ECO:0000313" key="1">
    <source>
        <dbReference type="EMBL" id="AVY93812.1"/>
    </source>
</evidence>
<proteinExistence type="predicted"/>
<dbReference type="EMBL" id="CP028519">
    <property type="protein sequence ID" value="AVY93812.1"/>
    <property type="molecule type" value="Genomic_DNA"/>
</dbReference>
<evidence type="ECO:0000313" key="2">
    <source>
        <dbReference type="Proteomes" id="UP000244173"/>
    </source>
</evidence>
<accession>A0A2S0P8Z4</accession>
<protein>
    <recommendedName>
        <fullName evidence="3">Type III secretion system protein</fullName>
    </recommendedName>
</protein>
<keyword evidence="2" id="KW-1185">Reference proteome</keyword>
<reference evidence="1 2" key="1">
    <citation type="submission" date="2018-04" db="EMBL/GenBank/DDBJ databases">
        <title>Denitrifier Microvirgula.</title>
        <authorList>
            <person name="Anderson E."/>
            <person name="Jang J."/>
            <person name="Ishii S."/>
        </authorList>
    </citation>
    <scope>NUCLEOTIDE SEQUENCE [LARGE SCALE GENOMIC DNA]</scope>
    <source>
        <strain evidence="1 2">BE2.4</strain>
    </source>
</reference>
<dbReference type="AlphaFoldDB" id="A0A2S0P8Z4"/>
<dbReference type="Pfam" id="PF13327">
    <property type="entry name" value="T3SS_LEE_assoc"/>
    <property type="match status" value="1"/>
</dbReference>
<dbReference type="InterPro" id="IPR025292">
    <property type="entry name" value="T3SS_LEE_assoc"/>
</dbReference>
<name>A0A2S0P8Z4_9NEIS</name>
<sequence>MALSVTGVPPPVRLLHRLAWQPGADMHADWWHRLELARWRHDYQRHPACRAAIDREIVARRGFPGRPLPGVLDGRQSALLTLVPRLPGLIVALGLIALDCPDYLLVGAYRRALAVCLGSRACDQLLALHRPWRGERTLPATAALVSGAAAAGAHWWSRDGQGCPVCMALALLLPAGDGPAPPMATAADCLLRVERFL</sequence>